<keyword evidence="2" id="KW-0472">Membrane</keyword>
<feature type="compositionally biased region" description="Polar residues" evidence="1">
    <location>
        <begin position="114"/>
        <end position="127"/>
    </location>
</feature>
<evidence type="ECO:0000313" key="4">
    <source>
        <dbReference type="EMBL" id="GER56828.1"/>
    </source>
</evidence>
<feature type="chain" id="PRO_5022819519" evidence="3">
    <location>
        <begin position="25"/>
        <end position="689"/>
    </location>
</feature>
<feature type="region of interest" description="Disordered" evidence="1">
    <location>
        <begin position="45"/>
        <end position="66"/>
    </location>
</feature>
<feature type="signal peptide" evidence="3">
    <location>
        <begin position="1"/>
        <end position="24"/>
    </location>
</feature>
<reference evidence="5" key="1">
    <citation type="journal article" date="2019" name="Curr. Biol.">
        <title>Genome Sequence of Striga asiatica Provides Insight into the Evolution of Plant Parasitism.</title>
        <authorList>
            <person name="Yoshida S."/>
            <person name="Kim S."/>
            <person name="Wafula E.K."/>
            <person name="Tanskanen J."/>
            <person name="Kim Y.M."/>
            <person name="Honaas L."/>
            <person name="Yang Z."/>
            <person name="Spallek T."/>
            <person name="Conn C.E."/>
            <person name="Ichihashi Y."/>
            <person name="Cheong K."/>
            <person name="Cui S."/>
            <person name="Der J.P."/>
            <person name="Gundlach H."/>
            <person name="Jiao Y."/>
            <person name="Hori C."/>
            <person name="Ishida J.K."/>
            <person name="Kasahara H."/>
            <person name="Kiba T."/>
            <person name="Kim M.S."/>
            <person name="Koo N."/>
            <person name="Laohavisit A."/>
            <person name="Lee Y.H."/>
            <person name="Lumba S."/>
            <person name="McCourt P."/>
            <person name="Mortimer J.C."/>
            <person name="Mutuku J.M."/>
            <person name="Nomura T."/>
            <person name="Sasaki-Sekimoto Y."/>
            <person name="Seto Y."/>
            <person name="Wang Y."/>
            <person name="Wakatake T."/>
            <person name="Sakakibara H."/>
            <person name="Demura T."/>
            <person name="Yamaguchi S."/>
            <person name="Yoneyama K."/>
            <person name="Manabe R.I."/>
            <person name="Nelson D.C."/>
            <person name="Schulman A.H."/>
            <person name="Timko M.P."/>
            <person name="dePamphilis C.W."/>
            <person name="Choi D."/>
            <person name="Shirasu K."/>
        </authorList>
    </citation>
    <scope>NUCLEOTIDE SEQUENCE [LARGE SCALE GENOMIC DNA]</scope>
    <source>
        <strain evidence="5">cv. UVA1</strain>
    </source>
</reference>
<dbReference type="AlphaFoldDB" id="A0A5A7RI74"/>
<comment type="caution">
    <text evidence="4">The sequence shown here is derived from an EMBL/GenBank/DDBJ whole genome shotgun (WGS) entry which is preliminary data.</text>
</comment>
<proteinExistence type="predicted"/>
<feature type="compositionally biased region" description="Low complexity" evidence="1">
    <location>
        <begin position="570"/>
        <end position="594"/>
    </location>
</feature>
<feature type="transmembrane region" description="Helical" evidence="2">
    <location>
        <begin position="525"/>
        <end position="545"/>
    </location>
</feature>
<dbReference type="InterPro" id="IPR045288">
    <property type="entry name" value="At1g75140-like"/>
</dbReference>
<feature type="compositionally biased region" description="Basic and acidic residues" evidence="1">
    <location>
        <begin position="54"/>
        <end position="66"/>
    </location>
</feature>
<evidence type="ECO:0000256" key="2">
    <source>
        <dbReference type="SAM" id="Phobius"/>
    </source>
</evidence>
<dbReference type="SUPFAM" id="SSF50978">
    <property type="entry name" value="WD40 repeat-like"/>
    <property type="match status" value="1"/>
</dbReference>
<keyword evidence="3" id="KW-0732">Signal</keyword>
<dbReference type="InterPro" id="IPR036322">
    <property type="entry name" value="WD40_repeat_dom_sf"/>
</dbReference>
<protein>
    <submittedName>
        <fullName evidence="4">Uncharacterized protein</fullName>
    </submittedName>
</protein>
<keyword evidence="5" id="KW-1185">Reference proteome</keyword>
<evidence type="ECO:0000313" key="5">
    <source>
        <dbReference type="Proteomes" id="UP000325081"/>
    </source>
</evidence>
<organism evidence="4 5">
    <name type="scientific">Striga asiatica</name>
    <name type="common">Asiatic witchweed</name>
    <name type="synonym">Buchnera asiatica</name>
    <dbReference type="NCBI Taxonomy" id="4170"/>
    <lineage>
        <taxon>Eukaryota</taxon>
        <taxon>Viridiplantae</taxon>
        <taxon>Streptophyta</taxon>
        <taxon>Embryophyta</taxon>
        <taxon>Tracheophyta</taxon>
        <taxon>Spermatophyta</taxon>
        <taxon>Magnoliopsida</taxon>
        <taxon>eudicotyledons</taxon>
        <taxon>Gunneridae</taxon>
        <taxon>Pentapetalae</taxon>
        <taxon>asterids</taxon>
        <taxon>lamiids</taxon>
        <taxon>Lamiales</taxon>
        <taxon>Orobanchaceae</taxon>
        <taxon>Buchnereae</taxon>
        <taxon>Striga</taxon>
    </lineage>
</organism>
<dbReference type="PANTHER" id="PTHR35464:SF1">
    <property type="entry name" value="OS06G0115200 PROTEIN"/>
    <property type="match status" value="1"/>
</dbReference>
<dbReference type="OrthoDB" id="2018951at2759"/>
<feature type="region of interest" description="Disordered" evidence="1">
    <location>
        <begin position="111"/>
        <end position="137"/>
    </location>
</feature>
<accession>A0A5A7RI74</accession>
<keyword evidence="2" id="KW-1133">Transmembrane helix</keyword>
<dbReference type="Proteomes" id="UP000325081">
    <property type="component" value="Unassembled WGS sequence"/>
</dbReference>
<dbReference type="EMBL" id="BKCP01012737">
    <property type="protein sequence ID" value="GER56828.1"/>
    <property type="molecule type" value="Genomic_DNA"/>
</dbReference>
<gene>
    <name evidence="4" type="ORF">STAS_34567</name>
</gene>
<evidence type="ECO:0000256" key="3">
    <source>
        <dbReference type="SAM" id="SignalP"/>
    </source>
</evidence>
<evidence type="ECO:0000256" key="1">
    <source>
        <dbReference type="SAM" id="MobiDB-lite"/>
    </source>
</evidence>
<name>A0A5A7RI74_STRAF</name>
<feature type="region of interest" description="Disordered" evidence="1">
    <location>
        <begin position="563"/>
        <end position="594"/>
    </location>
</feature>
<dbReference type="PANTHER" id="PTHR35464">
    <property type="entry name" value="OS06G0115200 PROTEIN"/>
    <property type="match status" value="1"/>
</dbReference>
<sequence>MANHRKKGKFLFLSVLSFTLFVSDLLIPSQRLSCPVVVVLASNLDPSSNSNSETAKDPINDNPTEEKTDLVSIHDVVFSKELEKLQELVQNLTQLVARLESHSTECPLKAENNLPLSSSSHGQAQNIDKTKQETEISTEDEILQANGRKKRGGAIFKYNTFWSEKFQFVSAVKLRFSPTFLNVLPFKDHDGVSKYFSVGDFNGKLMIFSKNGDLSLELDTFSDPSEYSPATAVVSVLSVFKNETLIATGHENGIIVINRVWETSDDWKSSLLRAERVGRFETPGGARINLLEAHQMGRKRYIIASDNGGKLRVLGEDGSLYGSISPGRRPVSFLKQRLLFLTETGAGSLDLRNMRLKETECEGLNNSFVKNYVFDVVDRTKAYGLTSEGDLVHTLLLGDAMNFKCRVRSKRRLDFDHRLVALQAIRGYLLLANEDKVHVYNVSTQHYVRSGGPRHVFSVGLDEILSSFLNQQAAVDDLVNYEAGPGQGPLVASDYDKIIVLSLGNGYIAMYRSNLPVFKNEFNSILWTSPVLFFIVFLFVVWHFFANKKDTLTSWGPDEPFLSGGGPTSGLGPNSGPNERLGPSPFAGSAESSSRSSEIMDLRAGGSGLRAPARYVSSGDYSTSSGIGGSLGGSYRVGGGDLDTRLGQMDARFRNVGSELKYRTGPHVDGVGMKRREAFYVNSQVVDER</sequence>
<keyword evidence="2" id="KW-0812">Transmembrane</keyword>